<dbReference type="GeneID" id="61316274"/>
<name>A0A011T7K7_BRUAN</name>
<comment type="caution">
    <text evidence="2">The sequence shown here is derived from an EMBL/GenBank/DDBJ whole genome shotgun (WGS) entry which is preliminary data.</text>
</comment>
<accession>A0A011T7K7</accession>
<dbReference type="Proteomes" id="UP000642265">
    <property type="component" value="Unassembled WGS sequence"/>
</dbReference>
<dbReference type="AlphaFoldDB" id="A0A011T7K7"/>
<organism evidence="2 4">
    <name type="scientific">Brucella anthropi</name>
    <name type="common">Ochrobactrum anthropi</name>
    <dbReference type="NCBI Taxonomy" id="529"/>
    <lineage>
        <taxon>Bacteria</taxon>
        <taxon>Pseudomonadati</taxon>
        <taxon>Pseudomonadota</taxon>
        <taxon>Alphaproteobacteria</taxon>
        <taxon>Hyphomicrobiales</taxon>
        <taxon>Brucellaceae</taxon>
        <taxon>Brucella/Ochrobactrum group</taxon>
        <taxon>Brucella</taxon>
    </lineage>
</organism>
<evidence type="ECO:0000313" key="3">
    <source>
        <dbReference type="Proteomes" id="UP000441102"/>
    </source>
</evidence>
<reference evidence="1 3" key="1">
    <citation type="submission" date="2019-09" db="EMBL/GenBank/DDBJ databases">
        <title>Taxonomic organization of the family Brucellaceae based on a phylogenomic approach.</title>
        <authorList>
            <person name="Leclercq S."/>
            <person name="Cloeckaert A."/>
            <person name="Zygmunt M.S."/>
        </authorList>
    </citation>
    <scope>NUCLEOTIDE SEQUENCE [LARGE SCALE GENOMIC DNA]</scope>
    <source>
        <strain evidence="1 3">CCUG 34461</strain>
    </source>
</reference>
<evidence type="ECO:0000313" key="2">
    <source>
        <dbReference type="EMBL" id="MBE0563048.1"/>
    </source>
</evidence>
<dbReference type="EMBL" id="JACZKO010000050">
    <property type="protein sequence ID" value="MBE0563048.1"/>
    <property type="molecule type" value="Genomic_DNA"/>
</dbReference>
<reference evidence="2" key="3">
    <citation type="submission" date="2020-10" db="EMBL/GenBank/DDBJ databases">
        <title>Enrichment of novel Verrucomicrobia, Bacteroidetes and Krumholzibacteria in an oxygen-limited, methane- and iron-fed bioreactor inoculated with Bothnian Sea sediments.</title>
        <authorList>
            <person name="Martins P.D."/>
            <person name="de Jong A."/>
            <person name="Lenstra W.K."/>
            <person name="van Helmond N.A.G.M."/>
            <person name="Slomp C.P."/>
            <person name="Jetten M.S.M."/>
            <person name="Welte C.U."/>
            <person name="Rasigraf O."/>
        </authorList>
    </citation>
    <scope>NUCLEOTIDE SEQUENCE</scope>
    <source>
        <strain evidence="2">MAG47</strain>
    </source>
</reference>
<protein>
    <submittedName>
        <fullName evidence="2">Uncharacterized protein</fullName>
    </submittedName>
</protein>
<dbReference type="Proteomes" id="UP000441102">
    <property type="component" value="Unassembled WGS sequence"/>
</dbReference>
<proteinExistence type="predicted"/>
<gene>
    <name evidence="1" type="ORF">F9L06_07220</name>
    <name evidence="2" type="ORF">IH622_19830</name>
</gene>
<evidence type="ECO:0000313" key="4">
    <source>
        <dbReference type="Proteomes" id="UP000642265"/>
    </source>
</evidence>
<evidence type="ECO:0000313" key="1">
    <source>
        <dbReference type="EMBL" id="KAB2801469.1"/>
    </source>
</evidence>
<dbReference type="EMBL" id="WBWX01000002">
    <property type="protein sequence ID" value="KAB2801469.1"/>
    <property type="molecule type" value="Genomic_DNA"/>
</dbReference>
<sequence length="71" mass="7777">MQARTERRLGIAAALVLTAGAFVMPGVSTQIVQNDVVPKSQIHMASAENLRAELRHFVNLGEAMPKSVRYE</sequence>
<reference evidence="2" key="2">
    <citation type="submission" date="2020-09" db="EMBL/GenBank/DDBJ databases">
        <authorList>
            <person name="Dalcin Martins P."/>
        </authorList>
    </citation>
    <scope>NUCLEOTIDE SEQUENCE</scope>
    <source>
        <strain evidence="2">MAG47</strain>
    </source>
</reference>
<dbReference type="RefSeq" id="WP_010657861.1">
    <property type="nucleotide sequence ID" value="NZ_CP044970.1"/>
</dbReference>